<dbReference type="GO" id="GO:0097367">
    <property type="term" value="F:carbohydrate derivative binding"/>
    <property type="evidence" value="ECO:0007669"/>
    <property type="project" value="InterPro"/>
</dbReference>
<evidence type="ECO:0000313" key="2">
    <source>
        <dbReference type="EMBL" id="GGH84815.1"/>
    </source>
</evidence>
<organism evidence="2 3">
    <name type="scientific">Pullulanibacillus pueri</name>
    <dbReference type="NCBI Taxonomy" id="1437324"/>
    <lineage>
        <taxon>Bacteria</taxon>
        <taxon>Bacillati</taxon>
        <taxon>Bacillota</taxon>
        <taxon>Bacilli</taxon>
        <taxon>Bacillales</taxon>
        <taxon>Sporolactobacillaceae</taxon>
        <taxon>Pullulanibacillus</taxon>
    </lineage>
</organism>
<dbReference type="Proteomes" id="UP000656813">
    <property type="component" value="Unassembled WGS sequence"/>
</dbReference>
<dbReference type="PANTHER" id="PTHR30390:SF6">
    <property type="entry name" value="DNAA INITIATOR-ASSOCIATING PROTEIN DIAA"/>
    <property type="match status" value="1"/>
</dbReference>
<comment type="caution">
    <text evidence="2">The sequence shown here is derived from an EMBL/GenBank/DDBJ whole genome shotgun (WGS) entry which is preliminary data.</text>
</comment>
<evidence type="ECO:0000313" key="3">
    <source>
        <dbReference type="Proteomes" id="UP000656813"/>
    </source>
</evidence>
<dbReference type="EMBL" id="BMFV01000023">
    <property type="protein sequence ID" value="GGH84815.1"/>
    <property type="molecule type" value="Genomic_DNA"/>
</dbReference>
<name>A0A8J2ZX83_9BACL</name>
<dbReference type="GO" id="GO:0016853">
    <property type="term" value="F:isomerase activity"/>
    <property type="evidence" value="ECO:0007669"/>
    <property type="project" value="UniProtKB-KW"/>
</dbReference>
<accession>A0A8J2ZX83</accession>
<dbReference type="InterPro" id="IPR046348">
    <property type="entry name" value="SIS_dom_sf"/>
</dbReference>
<keyword evidence="2" id="KW-0413">Isomerase</keyword>
<gene>
    <name evidence="2" type="primary">gmhA</name>
    <name evidence="2" type="ORF">GCM10007096_28770</name>
</gene>
<dbReference type="Pfam" id="PF13580">
    <property type="entry name" value="SIS_2"/>
    <property type="match status" value="1"/>
</dbReference>
<dbReference type="InterPro" id="IPR050099">
    <property type="entry name" value="SIS_GmhA/DiaA_subfam"/>
</dbReference>
<dbReference type="AlphaFoldDB" id="A0A8J2ZX83"/>
<dbReference type="GO" id="GO:1901135">
    <property type="term" value="P:carbohydrate derivative metabolic process"/>
    <property type="evidence" value="ECO:0007669"/>
    <property type="project" value="InterPro"/>
</dbReference>
<feature type="domain" description="SIS" evidence="1">
    <location>
        <begin position="25"/>
        <end position="212"/>
    </location>
</feature>
<dbReference type="PROSITE" id="PS51464">
    <property type="entry name" value="SIS"/>
    <property type="match status" value="1"/>
</dbReference>
<dbReference type="Gene3D" id="3.40.50.10490">
    <property type="entry name" value="Glucose-6-phosphate isomerase like protein, domain 1"/>
    <property type="match status" value="1"/>
</dbReference>
<dbReference type="RefSeq" id="WP_188498074.1">
    <property type="nucleotide sequence ID" value="NZ_BMFV01000023.1"/>
</dbReference>
<reference evidence="2" key="1">
    <citation type="journal article" date="2014" name="Int. J. Syst. Evol. Microbiol.">
        <title>Complete genome sequence of Corynebacterium casei LMG S-19264T (=DSM 44701T), isolated from a smear-ripened cheese.</title>
        <authorList>
            <consortium name="US DOE Joint Genome Institute (JGI-PGF)"/>
            <person name="Walter F."/>
            <person name="Albersmeier A."/>
            <person name="Kalinowski J."/>
            <person name="Ruckert C."/>
        </authorList>
    </citation>
    <scope>NUCLEOTIDE SEQUENCE</scope>
    <source>
        <strain evidence="2">CGMCC 1.12777</strain>
    </source>
</reference>
<dbReference type="InterPro" id="IPR035461">
    <property type="entry name" value="GmhA/DiaA"/>
</dbReference>
<proteinExistence type="predicted"/>
<protein>
    <submittedName>
        <fullName evidence="2">Phosphoheptose isomerase</fullName>
    </submittedName>
</protein>
<sequence>MNHYILEVIDKYPELSGCADDIEDAYQLLKDCYTEKHKVLLCGNGGSAADCDHIVGELMKGFLLKRPVGAAFKEQLAHIAPEDATYLADHLQGALPVISLVSQSALMTAFSNDVASDIVFAQQVYGYGDPGDCVIGISTSGNSKNVLYALKVAKAKGLKTIGLTGRTGGEMESLCDITIKVPSDETFEIQERHLPIYHCLCMMLEEAFFSHE</sequence>
<keyword evidence="3" id="KW-1185">Reference proteome</keyword>
<dbReference type="CDD" id="cd05006">
    <property type="entry name" value="SIS_GmhA"/>
    <property type="match status" value="1"/>
</dbReference>
<reference evidence="2" key="2">
    <citation type="submission" date="2020-09" db="EMBL/GenBank/DDBJ databases">
        <authorList>
            <person name="Sun Q."/>
            <person name="Zhou Y."/>
        </authorList>
    </citation>
    <scope>NUCLEOTIDE SEQUENCE</scope>
    <source>
        <strain evidence="2">CGMCC 1.12777</strain>
    </source>
</reference>
<dbReference type="PANTHER" id="PTHR30390">
    <property type="entry name" value="SEDOHEPTULOSE 7-PHOSPHATE ISOMERASE / DNAA INITIATOR-ASSOCIATING FACTOR FOR REPLICATION INITIATION"/>
    <property type="match status" value="1"/>
</dbReference>
<dbReference type="SUPFAM" id="SSF53697">
    <property type="entry name" value="SIS domain"/>
    <property type="match status" value="1"/>
</dbReference>
<evidence type="ECO:0000259" key="1">
    <source>
        <dbReference type="PROSITE" id="PS51464"/>
    </source>
</evidence>
<dbReference type="Pfam" id="PF01380">
    <property type="entry name" value="SIS"/>
    <property type="match status" value="1"/>
</dbReference>
<dbReference type="InterPro" id="IPR001347">
    <property type="entry name" value="SIS_dom"/>
</dbReference>